<dbReference type="Proteomes" id="UP000509478">
    <property type="component" value="Chromosome"/>
</dbReference>
<feature type="transmembrane region" description="Helical" evidence="2">
    <location>
        <begin position="203"/>
        <end position="223"/>
    </location>
</feature>
<dbReference type="AlphaFoldDB" id="A0A7D5M7T9"/>
<evidence type="ECO:0000313" key="4">
    <source>
        <dbReference type="Proteomes" id="UP000509478"/>
    </source>
</evidence>
<feature type="transmembrane region" description="Helical" evidence="2">
    <location>
        <begin position="80"/>
        <end position="104"/>
    </location>
</feature>
<evidence type="ECO:0000313" key="3">
    <source>
        <dbReference type="EMBL" id="QLH07107.1"/>
    </source>
</evidence>
<organism evidence="3 4">
    <name type="scientific">Nitrosopumilus ureiphilus</name>
    <dbReference type="NCBI Taxonomy" id="1470067"/>
    <lineage>
        <taxon>Archaea</taxon>
        <taxon>Nitrososphaerota</taxon>
        <taxon>Nitrososphaeria</taxon>
        <taxon>Nitrosopumilales</taxon>
        <taxon>Nitrosopumilaceae</taxon>
        <taxon>Nitrosopumilus</taxon>
    </lineage>
</organism>
<accession>A0A7D5M7T9</accession>
<evidence type="ECO:0000256" key="2">
    <source>
        <dbReference type="SAM" id="Phobius"/>
    </source>
</evidence>
<dbReference type="EMBL" id="CP026995">
    <property type="protein sequence ID" value="QLH07107.1"/>
    <property type="molecule type" value="Genomic_DNA"/>
</dbReference>
<keyword evidence="2" id="KW-1133">Transmembrane helix</keyword>
<proteinExistence type="predicted"/>
<dbReference type="KEGG" id="nue:C5F50_08505"/>
<keyword evidence="2" id="KW-0812">Transmembrane</keyword>
<keyword evidence="2" id="KW-0472">Membrane</keyword>
<sequence length="571" mass="60361">MLAYGISFHKRHGFVFTIPLMLGIGMIMFGAVIAISQTFVEVGGPLAPELLSEMPTFFDYSSDTEMADTHDGSPNERLQLYYLLVLVATIMLIILGMVAGIAWFAEDFNLMQPGTAFKIITKVIVFLPFFMIFPYVWDLYAVSIENTSLFLMDPFDSSDPSTRSQTLWQGMGSVLPPDAFDVSAWGAALADPGTAGQALLKNVFLALFRGIAVMMMTAMMFVLSAVRLVLTSVLIIALPLILVLSLVPFFKKATTLLTDNLIGLSIAPIFSAMVLTAGLAYLDSTNLPAMQDWFSTLAVGFLAVFFPIFLSPMLGQMATHVGQAMQTAMQSAAIISGTGIQGMAQGMASASSAMEGAGVNVMGHAAGAGIGAIAGNSVSSLGLGQATSGMGGFEKFKTLAKGALTGAAAGTAAGAIHSAGSIAGNPEMSRYTARSVMSAGQTKAFEIGQMGMANSVVRNVNHNMISMETLVNPEIVSSSFGSSCVSALMVSNPGGMIHSMETPSLLNLPQTQQELLAHQQQSIDGFDHMSPKVQEQITVKLAEQIKQHPQSASRMLNDVKSGSSGKNTDIF</sequence>
<feature type="region of interest" description="Disordered" evidence="1">
    <location>
        <begin position="548"/>
        <end position="571"/>
    </location>
</feature>
<feature type="transmembrane region" description="Helical" evidence="2">
    <location>
        <begin position="228"/>
        <end position="250"/>
    </location>
</feature>
<feature type="transmembrane region" description="Helical" evidence="2">
    <location>
        <begin position="294"/>
        <end position="315"/>
    </location>
</feature>
<keyword evidence="4" id="KW-1185">Reference proteome</keyword>
<gene>
    <name evidence="3" type="ORF">C5F50_08505</name>
</gene>
<protein>
    <submittedName>
        <fullName evidence="3">Uncharacterized protein</fullName>
    </submittedName>
</protein>
<reference evidence="3 4" key="1">
    <citation type="submission" date="2018-02" db="EMBL/GenBank/DDBJ databases">
        <title>Complete genome of Nitrosopumilus ureaphilus PS0.</title>
        <authorList>
            <person name="Qin W."/>
            <person name="Zheng Y."/>
            <person name="Stahl D.A."/>
        </authorList>
    </citation>
    <scope>NUCLEOTIDE SEQUENCE [LARGE SCALE GENOMIC DNA]</scope>
    <source>
        <strain evidence="3 4">PS0</strain>
    </source>
</reference>
<evidence type="ECO:0000256" key="1">
    <source>
        <dbReference type="SAM" id="MobiDB-lite"/>
    </source>
</evidence>
<feature type="transmembrane region" description="Helical" evidence="2">
    <location>
        <begin position="12"/>
        <end position="35"/>
    </location>
</feature>
<feature type="transmembrane region" description="Helical" evidence="2">
    <location>
        <begin position="116"/>
        <end position="137"/>
    </location>
</feature>
<feature type="transmembrane region" description="Helical" evidence="2">
    <location>
        <begin position="262"/>
        <end position="282"/>
    </location>
</feature>
<name>A0A7D5M7T9_9ARCH</name>